<dbReference type="Proteomes" id="UP000640426">
    <property type="component" value="Unassembled WGS sequence"/>
</dbReference>
<dbReference type="EMBL" id="JAELXS010000004">
    <property type="protein sequence ID" value="MBJ6121930.1"/>
    <property type="molecule type" value="Genomic_DNA"/>
</dbReference>
<comment type="caution">
    <text evidence="1">The sequence shown here is derived from an EMBL/GenBank/DDBJ whole genome shotgun (WGS) entry which is preliminary data.</text>
</comment>
<sequence length="112" mass="11870">MTFLARFRRRLPTDPALPLIRELIADAAANGCTVHLVASATRDWASATFVGAQHRILLTAIASPALTAWLAALPSAQLAPGRDLLGDLTVDRVSPIGNECQIELSALTLVEA</sequence>
<evidence type="ECO:0000313" key="2">
    <source>
        <dbReference type="Proteomes" id="UP000640426"/>
    </source>
</evidence>
<organism evidence="1 2">
    <name type="scientific">Sphingomonas mollis</name>
    <dbReference type="NCBI Taxonomy" id="2795726"/>
    <lineage>
        <taxon>Bacteria</taxon>
        <taxon>Pseudomonadati</taxon>
        <taxon>Pseudomonadota</taxon>
        <taxon>Alphaproteobacteria</taxon>
        <taxon>Sphingomonadales</taxon>
        <taxon>Sphingomonadaceae</taxon>
        <taxon>Sphingomonas</taxon>
    </lineage>
</organism>
<keyword evidence="2" id="KW-1185">Reference proteome</keyword>
<gene>
    <name evidence="1" type="ORF">JAO74_09010</name>
</gene>
<reference evidence="2" key="1">
    <citation type="submission" date="2020-12" db="EMBL/GenBank/DDBJ databases">
        <title>Hymenobacter sp.</title>
        <authorList>
            <person name="Kim M.K."/>
        </authorList>
    </citation>
    <scope>NUCLEOTIDE SEQUENCE [LARGE SCALE GENOMIC DNA]</scope>
    <source>
        <strain evidence="2">BT553</strain>
    </source>
</reference>
<proteinExistence type="predicted"/>
<name>A0ABS0XPG1_9SPHN</name>
<protein>
    <submittedName>
        <fullName evidence="1">Uncharacterized protein</fullName>
    </submittedName>
</protein>
<accession>A0ABS0XPG1</accession>
<dbReference type="RefSeq" id="WP_199037174.1">
    <property type="nucleotide sequence ID" value="NZ_JAELXS010000004.1"/>
</dbReference>
<evidence type="ECO:0000313" key="1">
    <source>
        <dbReference type="EMBL" id="MBJ6121930.1"/>
    </source>
</evidence>